<dbReference type="PROSITE" id="PS00922">
    <property type="entry name" value="TRANSGLYCOSYLASE"/>
    <property type="match status" value="1"/>
</dbReference>
<accession>B7K2M8</accession>
<dbReference type="PANTHER" id="PTHR37423:SF5">
    <property type="entry name" value="SOLUBLE LYTIC MUREIN TRANSGLYCOSYLASE"/>
    <property type="match status" value="1"/>
</dbReference>
<dbReference type="SUPFAM" id="SSF53955">
    <property type="entry name" value="Lysozyme-like"/>
    <property type="match status" value="1"/>
</dbReference>
<dbReference type="Proteomes" id="UP000008204">
    <property type="component" value="Chromosome"/>
</dbReference>
<dbReference type="Pfam" id="PF13174">
    <property type="entry name" value="TPR_6"/>
    <property type="match status" value="2"/>
</dbReference>
<dbReference type="eggNOG" id="COG0457">
    <property type="taxonomic scope" value="Bacteria"/>
</dbReference>
<keyword evidence="5" id="KW-1185">Reference proteome</keyword>
<evidence type="ECO:0000259" key="3">
    <source>
        <dbReference type="Pfam" id="PF01464"/>
    </source>
</evidence>
<protein>
    <submittedName>
        <fullName evidence="4">Lytic transglycosylase catalytic</fullName>
    </submittedName>
</protein>
<dbReference type="SUPFAM" id="SSF48435">
    <property type="entry name" value="Bacterial muramidases"/>
    <property type="match status" value="1"/>
</dbReference>
<organism evidence="4 5">
    <name type="scientific">Rippkaea orientalis (strain PCC 8801 / RF-1)</name>
    <name type="common">Cyanothece sp. (strain PCC 8801)</name>
    <dbReference type="NCBI Taxonomy" id="41431"/>
    <lineage>
        <taxon>Bacteria</taxon>
        <taxon>Bacillati</taxon>
        <taxon>Cyanobacteriota</taxon>
        <taxon>Cyanophyceae</taxon>
        <taxon>Oscillatoriophycideae</taxon>
        <taxon>Chroococcales</taxon>
        <taxon>Aphanothecaceae</taxon>
        <taxon>Rippkaea</taxon>
        <taxon>Rippkaea orientalis</taxon>
    </lineage>
</organism>
<sequence>MLKPLKNKSSLLVGSGLLGLALIGTIPLAPKAIDWMEQRQQAQIEKALQEDSNKPSVVLTLAEIPSEQRRQKLEEIAASDTLSLERSRARYLLAVDLLKKYEGGPALRQLEGLENEYPVLAPLILLKRGRGYELTNEKAKAQETWQELVKTYPESLIAAEALVKLGQSDPSHWDEAIAKFPQHPGTQEIIRERLTKNPQQPELLLLLAKYDKNNPATNPMRDRLVKDYASQLTPEDWQAIADGYWAVEDYYKAALAYQKAPSTAQNLYRIGRGQQLQPNGNNKATVQAAYQKLLVAFPQAPEAALALQRLAQLSQPETAISYLDQLINKFPEQAGDALVKKAELLDKLNRQGEATKIRQTLLSKYAKSDATAEYRWLIAQKAAERGDALKAWTWAQPIVVNNPESPLAPKAGFWVGKWAQQLGRLEEAETAFEYVVTRHPQSYYAWRSAVQLGWNVGNFNTIRQTLPQVAKPTTRSLPPAGSAMFQELYRLGQDREAITLFQAEMSDRAELDVNESFTDALLKLVQGKNLVGINQVWDLKKKEELESQEQWQKLRETPEYWHALFPFPFYQTIMDWSQKRQLNPLLVTSLIRQESRFEPEIASPVGAKGLMQVMPATGEWVANKIQLKNYSLSNPNDNVNLGTWYLNHTHDTYSNNSLLAVASYNAGPGNVSKWVKRYQTSDPDVFVEKIPFKETKGYVESVFGNYWNYLRIYNPDIAQLLAQKNQQTPK</sequence>
<dbReference type="AlphaFoldDB" id="B7K2M8"/>
<evidence type="ECO:0000313" key="4">
    <source>
        <dbReference type="EMBL" id="ACK66421.1"/>
    </source>
</evidence>
<dbReference type="EMBL" id="CP001287">
    <property type="protein sequence ID" value="ACK66421.1"/>
    <property type="molecule type" value="Genomic_DNA"/>
</dbReference>
<feature type="domain" description="Transglycosylase SLT" evidence="3">
    <location>
        <begin position="573"/>
        <end position="683"/>
    </location>
</feature>
<dbReference type="Pfam" id="PF01464">
    <property type="entry name" value="SLT"/>
    <property type="match status" value="1"/>
</dbReference>
<evidence type="ECO:0000313" key="5">
    <source>
        <dbReference type="Proteomes" id="UP000008204"/>
    </source>
</evidence>
<dbReference type="PANTHER" id="PTHR37423">
    <property type="entry name" value="SOLUBLE LYTIC MUREIN TRANSGLYCOSYLASE-RELATED"/>
    <property type="match status" value="1"/>
</dbReference>
<dbReference type="InterPro" id="IPR023346">
    <property type="entry name" value="Lysozyme-like_dom_sf"/>
</dbReference>
<dbReference type="Gene3D" id="1.25.40.10">
    <property type="entry name" value="Tetratricopeptide repeat domain"/>
    <property type="match status" value="3"/>
</dbReference>
<evidence type="ECO:0000256" key="1">
    <source>
        <dbReference type="ARBA" id="ARBA00007734"/>
    </source>
</evidence>
<dbReference type="eggNOG" id="COG0741">
    <property type="taxonomic scope" value="Bacteria"/>
</dbReference>
<dbReference type="GO" id="GO:0008933">
    <property type="term" value="F:peptidoglycan lytic transglycosylase activity"/>
    <property type="evidence" value="ECO:0007669"/>
    <property type="project" value="InterPro"/>
</dbReference>
<dbReference type="GO" id="GO:0000270">
    <property type="term" value="P:peptidoglycan metabolic process"/>
    <property type="evidence" value="ECO:0007669"/>
    <property type="project" value="InterPro"/>
</dbReference>
<dbReference type="Gene3D" id="1.10.530.10">
    <property type="match status" value="1"/>
</dbReference>
<dbReference type="GO" id="GO:0042597">
    <property type="term" value="C:periplasmic space"/>
    <property type="evidence" value="ECO:0007669"/>
    <property type="project" value="InterPro"/>
</dbReference>
<dbReference type="InterPro" id="IPR019734">
    <property type="entry name" value="TPR_rpt"/>
</dbReference>
<dbReference type="InterPro" id="IPR000189">
    <property type="entry name" value="Transglyc_AS"/>
</dbReference>
<dbReference type="CAZy" id="GH23">
    <property type="family name" value="Glycoside Hydrolase Family 23"/>
</dbReference>
<reference evidence="5" key="1">
    <citation type="journal article" date="2011" name="MBio">
        <title>Novel metabolic attributes of the genus Cyanothece, comprising a group of unicellular nitrogen-fixing Cyanobacteria.</title>
        <authorList>
            <person name="Bandyopadhyay A."/>
            <person name="Elvitigala T."/>
            <person name="Welsh E."/>
            <person name="Stockel J."/>
            <person name="Liberton M."/>
            <person name="Min H."/>
            <person name="Sherman L.A."/>
            <person name="Pakrasi H.B."/>
        </authorList>
    </citation>
    <scope>NUCLEOTIDE SEQUENCE [LARGE SCALE GENOMIC DNA]</scope>
    <source>
        <strain evidence="5">PCC 8801</strain>
    </source>
</reference>
<dbReference type="InterPro" id="IPR008939">
    <property type="entry name" value="Lytic_TGlycosylase_superhlx_U"/>
</dbReference>
<dbReference type="RefSeq" id="WP_012595688.1">
    <property type="nucleotide sequence ID" value="NC_011726.1"/>
</dbReference>
<gene>
    <name evidence="4" type="ordered locus">PCC8801_2410</name>
</gene>
<evidence type="ECO:0000256" key="2">
    <source>
        <dbReference type="ARBA" id="ARBA00022729"/>
    </source>
</evidence>
<comment type="similarity">
    <text evidence="1">Belongs to the transglycosylase Slt family.</text>
</comment>
<dbReference type="OrthoDB" id="9815002at2"/>
<keyword evidence="2" id="KW-0732">Signal</keyword>
<name>B7K2M8_RIPO1</name>
<dbReference type="GO" id="GO:0016020">
    <property type="term" value="C:membrane"/>
    <property type="evidence" value="ECO:0007669"/>
    <property type="project" value="InterPro"/>
</dbReference>
<dbReference type="GO" id="GO:0004553">
    <property type="term" value="F:hydrolase activity, hydrolyzing O-glycosyl compounds"/>
    <property type="evidence" value="ECO:0007669"/>
    <property type="project" value="InterPro"/>
</dbReference>
<dbReference type="HOGENOM" id="CLU_013746_0_0_3"/>
<dbReference type="KEGG" id="cyp:PCC8801_2410"/>
<dbReference type="CDD" id="cd13401">
    <property type="entry name" value="Slt70-like"/>
    <property type="match status" value="1"/>
</dbReference>
<dbReference type="InterPro" id="IPR008258">
    <property type="entry name" value="Transglycosylase_SLT_dom_1"/>
</dbReference>
<dbReference type="STRING" id="41431.PCC8801_2410"/>
<proteinExistence type="inferred from homology"/>
<dbReference type="InterPro" id="IPR011990">
    <property type="entry name" value="TPR-like_helical_dom_sf"/>
</dbReference>